<organism evidence="3">
    <name type="scientific">Pyrenophora teres f. teres (strain 0-1)</name>
    <name type="common">Barley net blotch fungus</name>
    <name type="synonym">Drechslera teres f. teres</name>
    <dbReference type="NCBI Taxonomy" id="861557"/>
    <lineage>
        <taxon>Eukaryota</taxon>
        <taxon>Fungi</taxon>
        <taxon>Dikarya</taxon>
        <taxon>Ascomycota</taxon>
        <taxon>Pezizomycotina</taxon>
        <taxon>Dothideomycetes</taxon>
        <taxon>Pleosporomycetidae</taxon>
        <taxon>Pleosporales</taxon>
        <taxon>Pleosporineae</taxon>
        <taxon>Pleosporaceae</taxon>
        <taxon>Pyrenophora</taxon>
    </lineage>
</organism>
<dbReference type="PANTHER" id="PTHR30383:SF5">
    <property type="entry name" value="SGNH HYDROLASE-TYPE ESTERASE DOMAIN-CONTAINING PROTEIN"/>
    <property type="match status" value="1"/>
</dbReference>
<dbReference type="InterPro" id="IPR051532">
    <property type="entry name" value="Ester_Hydrolysis_Enzymes"/>
</dbReference>
<dbReference type="CDD" id="cd01833">
    <property type="entry name" value="XynB_like"/>
    <property type="match status" value="1"/>
</dbReference>
<dbReference type="InterPro" id="IPR036514">
    <property type="entry name" value="SGNH_hydro_sf"/>
</dbReference>
<dbReference type="STRING" id="861557.E3RXH1"/>
<sequence length="316" mass="34007">MDFIEGDCLVDVWHTYDDDQKQQITKQLHDYFAQLRELKGSFVGSVDGNFCSDQVFDEEIGGYGPYEDKTSFNNGLVKALKNTMTSVLSLVNALPHESRNVLEARKTTNLRILPLGDSITWGYINGGGSNGYRERLLNNLKSSGYTVDFVGSQKSGTMADKDNEGHSGFTISQIRNVASAGLASRPNVVLLHAGTNDLNRGNPASEPDSDAPRRLGLLLDDVLKAVPNAVVIVAKIIPSRQSGLNANVKTFNNALPAIVAARVSKGSKVSIVDMNVLNTSSELSDNLHPNAAGYSRMGDIWNAGIKAVTDSIPAPA</sequence>
<name>E3RXH1_PYRTT</name>
<dbReference type="OrthoDB" id="3915838at2759"/>
<dbReference type="PANTHER" id="PTHR30383">
    <property type="entry name" value="THIOESTERASE 1/PROTEASE 1/LYSOPHOSPHOLIPASE L1"/>
    <property type="match status" value="1"/>
</dbReference>
<dbReference type="EMBL" id="GL535641">
    <property type="protein sequence ID" value="EFQ89578.1"/>
    <property type="molecule type" value="Genomic_DNA"/>
</dbReference>
<dbReference type="eggNOG" id="ENOG502SIJX">
    <property type="taxonomic scope" value="Eukaryota"/>
</dbReference>
<proteinExistence type="predicted"/>
<dbReference type="GO" id="GO:0004622">
    <property type="term" value="F:phosphatidylcholine lysophospholipase activity"/>
    <property type="evidence" value="ECO:0007669"/>
    <property type="project" value="TreeGrafter"/>
</dbReference>
<accession>E3RXH1</accession>
<dbReference type="KEGG" id="pte:PTT_14087"/>
<dbReference type="Pfam" id="PF13472">
    <property type="entry name" value="Lipase_GDSL_2"/>
    <property type="match status" value="1"/>
</dbReference>
<feature type="domain" description="SGNH hydrolase-type esterase" evidence="1">
    <location>
        <begin position="115"/>
        <end position="295"/>
    </location>
</feature>
<dbReference type="HOGENOM" id="CLU_044083_3_1_1"/>
<dbReference type="InterPro" id="IPR013830">
    <property type="entry name" value="SGNH_hydro"/>
</dbReference>
<evidence type="ECO:0000259" key="1">
    <source>
        <dbReference type="Pfam" id="PF13472"/>
    </source>
</evidence>
<reference evidence="2 3" key="1">
    <citation type="journal article" date="2010" name="Genome Biol.">
        <title>A first genome assembly of the barley fungal pathogen Pyrenophora teres f. teres.</title>
        <authorList>
            <person name="Ellwood S.R."/>
            <person name="Liu Z."/>
            <person name="Syme R.A."/>
            <person name="Lai Z."/>
            <person name="Hane J.K."/>
            <person name="Keiper F."/>
            <person name="Moffat C.S."/>
            <person name="Oliver R.P."/>
            <person name="Friesen T.L."/>
        </authorList>
    </citation>
    <scope>NUCLEOTIDE SEQUENCE [LARGE SCALE GENOMIC DNA]</scope>
    <source>
        <strain evidence="2 3">0-1</strain>
    </source>
</reference>
<dbReference type="AlphaFoldDB" id="E3RXH1"/>
<keyword evidence="3" id="KW-1185">Reference proteome</keyword>
<gene>
    <name evidence="2" type="ORF">PTT_14087</name>
</gene>
<dbReference type="SUPFAM" id="SSF52266">
    <property type="entry name" value="SGNH hydrolase"/>
    <property type="match status" value="1"/>
</dbReference>
<protein>
    <recommendedName>
        <fullName evidence="1">SGNH hydrolase-type esterase domain-containing protein</fullName>
    </recommendedName>
</protein>
<dbReference type="Gene3D" id="3.40.50.1110">
    <property type="entry name" value="SGNH hydrolase"/>
    <property type="match status" value="1"/>
</dbReference>
<evidence type="ECO:0000313" key="3">
    <source>
        <dbReference type="Proteomes" id="UP000001067"/>
    </source>
</evidence>
<evidence type="ECO:0000313" key="2">
    <source>
        <dbReference type="EMBL" id="EFQ89578.1"/>
    </source>
</evidence>
<dbReference type="Proteomes" id="UP000001067">
    <property type="component" value="Unassembled WGS sequence"/>
</dbReference>